<dbReference type="InterPro" id="IPR013515">
    <property type="entry name" value="Phytochrome_cen-reg"/>
</dbReference>
<feature type="domain" description="Phytochrome central region" evidence="1">
    <location>
        <begin position="31"/>
        <end position="91"/>
    </location>
</feature>
<sequence length="92" mass="10519">MQPVNFWTVVILQIVAREDVDDYAYELKVKDLQSQLLEYMRGEHGHYTQLLEHPQELLQLVNAQGAAFFFDDTYTSVGAAPDSADGRRIVEC</sequence>
<dbReference type="GO" id="GO:0006355">
    <property type="term" value="P:regulation of DNA-templated transcription"/>
    <property type="evidence" value="ECO:0007669"/>
    <property type="project" value="InterPro"/>
</dbReference>
<dbReference type="GO" id="GO:0009584">
    <property type="term" value="P:detection of visible light"/>
    <property type="evidence" value="ECO:0007669"/>
    <property type="project" value="InterPro"/>
</dbReference>
<dbReference type="EMBL" id="BKZW01000001">
    <property type="protein sequence ID" value="GER89262.1"/>
    <property type="molecule type" value="Genomic_DNA"/>
</dbReference>
<name>A0A5J4KPY6_9CHLR</name>
<protein>
    <recommendedName>
        <fullName evidence="1">Phytochrome central region domain-containing protein</fullName>
    </recommendedName>
</protein>
<accession>A0A5J4KPY6</accession>
<dbReference type="SUPFAM" id="SSF55781">
    <property type="entry name" value="GAF domain-like"/>
    <property type="match status" value="1"/>
</dbReference>
<evidence type="ECO:0000259" key="1">
    <source>
        <dbReference type="Pfam" id="PF00360"/>
    </source>
</evidence>
<dbReference type="AlphaFoldDB" id="A0A5J4KPY6"/>
<proteinExistence type="predicted"/>
<dbReference type="Proteomes" id="UP000326912">
    <property type="component" value="Unassembled WGS sequence"/>
</dbReference>
<reference evidence="2 3" key="1">
    <citation type="submission" date="2019-10" db="EMBL/GenBank/DDBJ databases">
        <title>Dictyobacter vulcani sp. nov., within the class Ktedonobacteria, isolated from soil of volcanic Mt. Zao.</title>
        <authorList>
            <person name="Zheng Y."/>
            <person name="Wang C.M."/>
            <person name="Sakai Y."/>
            <person name="Abe K."/>
            <person name="Yokota A."/>
            <person name="Yabe S."/>
        </authorList>
    </citation>
    <scope>NUCLEOTIDE SEQUENCE [LARGE SCALE GENOMIC DNA]</scope>
    <source>
        <strain evidence="2 3">W12</strain>
    </source>
</reference>
<evidence type="ECO:0000313" key="2">
    <source>
        <dbReference type="EMBL" id="GER89262.1"/>
    </source>
</evidence>
<dbReference type="InterPro" id="IPR043150">
    <property type="entry name" value="Phytochrome_PHY_sf"/>
</dbReference>
<keyword evidence="3" id="KW-1185">Reference proteome</keyword>
<gene>
    <name evidence="2" type="ORF">KDW_34240</name>
</gene>
<dbReference type="Pfam" id="PF00360">
    <property type="entry name" value="PHY"/>
    <property type="match status" value="1"/>
</dbReference>
<comment type="caution">
    <text evidence="2">The sequence shown here is derived from an EMBL/GenBank/DDBJ whole genome shotgun (WGS) entry which is preliminary data.</text>
</comment>
<evidence type="ECO:0000313" key="3">
    <source>
        <dbReference type="Proteomes" id="UP000326912"/>
    </source>
</evidence>
<dbReference type="Gene3D" id="3.30.450.270">
    <property type="match status" value="1"/>
</dbReference>
<organism evidence="2 3">
    <name type="scientific">Dictyobacter vulcani</name>
    <dbReference type="NCBI Taxonomy" id="2607529"/>
    <lineage>
        <taxon>Bacteria</taxon>
        <taxon>Bacillati</taxon>
        <taxon>Chloroflexota</taxon>
        <taxon>Ktedonobacteria</taxon>
        <taxon>Ktedonobacterales</taxon>
        <taxon>Dictyobacteraceae</taxon>
        <taxon>Dictyobacter</taxon>
    </lineage>
</organism>